<dbReference type="InterPro" id="IPR036412">
    <property type="entry name" value="HAD-like_sf"/>
</dbReference>
<comment type="caution">
    <text evidence="5">The sequence shown here is derived from an EMBL/GenBank/DDBJ whole genome shotgun (WGS) entry which is preliminary data.</text>
</comment>
<organism evidence="5 6">
    <name type="scientific">Candidatus Schekmanbacteria bacterium RIFCSPLOWO2_12_FULL_38_15</name>
    <dbReference type="NCBI Taxonomy" id="1817883"/>
    <lineage>
        <taxon>Bacteria</taxon>
        <taxon>Candidatus Schekmaniibacteriota</taxon>
    </lineage>
</organism>
<dbReference type="GO" id="GO:0046872">
    <property type="term" value="F:metal ion binding"/>
    <property type="evidence" value="ECO:0007669"/>
    <property type="project" value="UniProtKB-KW"/>
</dbReference>
<keyword evidence="2" id="KW-0479">Metal-binding</keyword>
<dbReference type="NCBIfam" id="TIGR01489">
    <property type="entry name" value="DKMTPPase-SF"/>
    <property type="match status" value="1"/>
</dbReference>
<evidence type="ECO:0000256" key="2">
    <source>
        <dbReference type="ARBA" id="ARBA00022723"/>
    </source>
</evidence>
<dbReference type="EMBL" id="MGDI01000025">
    <property type="protein sequence ID" value="OGL53313.1"/>
    <property type="molecule type" value="Genomic_DNA"/>
</dbReference>
<name>A0A1F7SHN0_9BACT</name>
<dbReference type="Gene3D" id="3.40.50.1000">
    <property type="entry name" value="HAD superfamily/HAD-like"/>
    <property type="match status" value="1"/>
</dbReference>
<keyword evidence="4" id="KW-0460">Magnesium</keyword>
<dbReference type="AlphaFoldDB" id="A0A1F7SHN0"/>
<dbReference type="InterPro" id="IPR023214">
    <property type="entry name" value="HAD_sf"/>
</dbReference>
<evidence type="ECO:0000313" key="6">
    <source>
        <dbReference type="Proteomes" id="UP000178082"/>
    </source>
</evidence>
<evidence type="ECO:0008006" key="7">
    <source>
        <dbReference type="Google" id="ProtNLM"/>
    </source>
</evidence>
<evidence type="ECO:0000256" key="1">
    <source>
        <dbReference type="ARBA" id="ARBA00001946"/>
    </source>
</evidence>
<comment type="cofactor">
    <cofactor evidence="1">
        <name>Mg(2+)</name>
        <dbReference type="ChEBI" id="CHEBI:18420"/>
    </cofactor>
</comment>
<proteinExistence type="predicted"/>
<evidence type="ECO:0000256" key="4">
    <source>
        <dbReference type="ARBA" id="ARBA00022842"/>
    </source>
</evidence>
<dbReference type="Pfam" id="PF06888">
    <property type="entry name" value="Put_Phosphatase"/>
    <property type="match status" value="1"/>
</dbReference>
<dbReference type="InterPro" id="IPR050849">
    <property type="entry name" value="HAD-like_hydrolase_phosphatase"/>
</dbReference>
<dbReference type="NCBIfam" id="TIGR01488">
    <property type="entry name" value="HAD-SF-IB"/>
    <property type="match status" value="1"/>
</dbReference>
<accession>A0A1F7SHN0</accession>
<gene>
    <name evidence="5" type="ORF">A3G31_07320</name>
</gene>
<dbReference type="InterPro" id="IPR016965">
    <property type="entry name" value="Pase_PHOSPHO-typ"/>
</dbReference>
<evidence type="ECO:0000313" key="5">
    <source>
        <dbReference type="EMBL" id="OGL53313.1"/>
    </source>
</evidence>
<keyword evidence="3" id="KW-0378">Hydrolase</keyword>
<reference evidence="5 6" key="1">
    <citation type="journal article" date="2016" name="Nat. Commun.">
        <title>Thousands of microbial genomes shed light on interconnected biogeochemical processes in an aquifer system.</title>
        <authorList>
            <person name="Anantharaman K."/>
            <person name="Brown C.T."/>
            <person name="Hug L.A."/>
            <person name="Sharon I."/>
            <person name="Castelle C.J."/>
            <person name="Probst A.J."/>
            <person name="Thomas B.C."/>
            <person name="Singh A."/>
            <person name="Wilkins M.J."/>
            <person name="Karaoz U."/>
            <person name="Brodie E.L."/>
            <person name="Williams K.H."/>
            <person name="Hubbard S.S."/>
            <person name="Banfield J.F."/>
        </authorList>
    </citation>
    <scope>NUCLEOTIDE SEQUENCE [LARGE SCALE GENOMIC DNA]</scope>
</reference>
<dbReference type="GO" id="GO:0016791">
    <property type="term" value="F:phosphatase activity"/>
    <property type="evidence" value="ECO:0007669"/>
    <property type="project" value="InterPro"/>
</dbReference>
<evidence type="ECO:0000256" key="3">
    <source>
        <dbReference type="ARBA" id="ARBA00022801"/>
    </source>
</evidence>
<protein>
    <recommendedName>
        <fullName evidence="7">2,3-diketo-5-methylthio-1-phosphopentane phosphatase</fullName>
    </recommendedName>
</protein>
<dbReference type="STRING" id="1817883.A3G31_07320"/>
<dbReference type="PANTHER" id="PTHR28181">
    <property type="entry name" value="UPF0655 PROTEIN YCR015C"/>
    <property type="match status" value="1"/>
</dbReference>
<dbReference type="SUPFAM" id="SSF56784">
    <property type="entry name" value="HAD-like"/>
    <property type="match status" value="1"/>
</dbReference>
<dbReference type="Gene3D" id="3.90.1470.20">
    <property type="match status" value="1"/>
</dbReference>
<dbReference type="InterPro" id="IPR006384">
    <property type="entry name" value="HAD_hydro_PyrdxlP_Pase-like"/>
</dbReference>
<sequence length="228" mass="25895">MKPKIFVSIDFDGTITDSDITDEILKAFAKPEWEEIERQWEQGIIGSRECLSLQFSLVDSPIERLLEYVDCFSPNKSFFPFIDFLRENQIPFAIISDGFDIFIKRILLNAGIKGVPLFANKIENNGNGLKTIFPYSGKDCSFGICKCSVAKKLSNGYKIFHIGDGRSDFCLSEKVTYTFSKGKLTHYCRKNNLPHSSFKDFSDIEAVLEKYLKNSFDLGKAGFISILQ</sequence>
<dbReference type="Proteomes" id="UP000178082">
    <property type="component" value="Unassembled WGS sequence"/>
</dbReference>
<dbReference type="PANTHER" id="PTHR28181:SF2">
    <property type="entry name" value="PHOSPHORIC MONOESTER HYDROLASE"/>
    <property type="match status" value="1"/>
</dbReference>